<name>A0A161VB00_9HYPH</name>
<dbReference type="STRING" id="989403.SAMN05421798_105167"/>
<evidence type="ECO:0008006" key="3">
    <source>
        <dbReference type="Google" id="ProtNLM"/>
    </source>
</evidence>
<gene>
    <name evidence="1" type="ORF">PsAD2_00544</name>
</gene>
<dbReference type="Pfam" id="PF11324">
    <property type="entry name" value="DUF3126"/>
    <property type="match status" value="1"/>
</dbReference>
<organism evidence="1 2">
    <name type="scientific">Pseudovibrio axinellae</name>
    <dbReference type="NCBI Taxonomy" id="989403"/>
    <lineage>
        <taxon>Bacteria</taxon>
        <taxon>Pseudomonadati</taxon>
        <taxon>Pseudomonadota</taxon>
        <taxon>Alphaproteobacteria</taxon>
        <taxon>Hyphomicrobiales</taxon>
        <taxon>Stappiaceae</taxon>
        <taxon>Pseudovibrio</taxon>
    </lineage>
</organism>
<dbReference type="RefSeq" id="WP_068001795.1">
    <property type="nucleotide sequence ID" value="NZ_FOFM01000005.1"/>
</dbReference>
<protein>
    <recommendedName>
        <fullName evidence="3">DUF3126 domain-containing protein</fullName>
    </recommendedName>
</protein>
<dbReference type="PATRIC" id="fig|989403.3.peg.578"/>
<evidence type="ECO:0000313" key="1">
    <source>
        <dbReference type="EMBL" id="KZL21254.1"/>
    </source>
</evidence>
<evidence type="ECO:0000313" key="2">
    <source>
        <dbReference type="Proteomes" id="UP000076577"/>
    </source>
</evidence>
<keyword evidence="2" id="KW-1185">Reference proteome</keyword>
<dbReference type="InterPro" id="IPR021473">
    <property type="entry name" value="DUF3126"/>
</dbReference>
<dbReference type="OrthoDB" id="7632283at2"/>
<sequence>MKPDEIRKVQTYMRNTFKSQGLEVRARPLKDDSAEVYIDNEFLGVIFRDEEDGELSWNFQMAILEIDVDGL</sequence>
<dbReference type="AlphaFoldDB" id="A0A161VB00"/>
<accession>A0A161VB00</accession>
<dbReference type="EMBL" id="LMCB01000004">
    <property type="protein sequence ID" value="KZL21254.1"/>
    <property type="molecule type" value="Genomic_DNA"/>
</dbReference>
<proteinExistence type="predicted"/>
<comment type="caution">
    <text evidence="1">The sequence shown here is derived from an EMBL/GenBank/DDBJ whole genome shotgun (WGS) entry which is preliminary data.</text>
</comment>
<reference evidence="1 2" key="1">
    <citation type="journal article" date="2016" name="Front. Microbiol.">
        <title>Comparative Genomic Analysis Reveals a Diverse Repertoire of Genes Involved in Prokaryote-Eukaryote Interactions within the Pseudovibrio Genus.</title>
        <authorList>
            <person name="Romano S."/>
            <person name="Fernandez-Guerra A."/>
            <person name="Reen F.J."/>
            <person name="Glockner F.O."/>
            <person name="Crowley S.P."/>
            <person name="O'Sullivan O."/>
            <person name="Cotter P.D."/>
            <person name="Adams C."/>
            <person name="Dobson A.D."/>
            <person name="O'Gara F."/>
        </authorList>
    </citation>
    <scope>NUCLEOTIDE SEQUENCE [LARGE SCALE GENOMIC DNA]</scope>
    <source>
        <strain evidence="1 2">Ad2</strain>
    </source>
</reference>
<dbReference type="Proteomes" id="UP000076577">
    <property type="component" value="Unassembled WGS sequence"/>
</dbReference>